<dbReference type="Proteomes" id="UP000030680">
    <property type="component" value="Unassembled WGS sequence"/>
</dbReference>
<gene>
    <name evidence="1" type="ORF">Gasu_07790</name>
</gene>
<keyword evidence="2" id="KW-1185">Reference proteome</keyword>
<dbReference type="EMBL" id="KB454488">
    <property type="protein sequence ID" value="EME32033.1"/>
    <property type="molecule type" value="Genomic_DNA"/>
</dbReference>
<name>M2Y7J8_GALSU</name>
<proteinExistence type="predicted"/>
<protein>
    <submittedName>
        <fullName evidence="1">Uncharacterized protein</fullName>
    </submittedName>
</protein>
<dbReference type="RefSeq" id="XP_005708553.1">
    <property type="nucleotide sequence ID" value="XM_005708496.1"/>
</dbReference>
<organism evidence="1 2">
    <name type="scientific">Galdieria sulphuraria</name>
    <name type="common">Red alga</name>
    <dbReference type="NCBI Taxonomy" id="130081"/>
    <lineage>
        <taxon>Eukaryota</taxon>
        <taxon>Rhodophyta</taxon>
        <taxon>Bangiophyceae</taxon>
        <taxon>Galdieriales</taxon>
        <taxon>Galdieriaceae</taxon>
        <taxon>Galdieria</taxon>
    </lineage>
</organism>
<dbReference type="OrthoDB" id="10372741at2759"/>
<reference evidence="2" key="1">
    <citation type="journal article" date="2013" name="Science">
        <title>Gene transfer from bacteria and archaea facilitated evolution of an extremophilic eukaryote.</title>
        <authorList>
            <person name="Schonknecht G."/>
            <person name="Chen W.H."/>
            <person name="Ternes C.M."/>
            <person name="Barbier G.G."/>
            <person name="Shrestha R.P."/>
            <person name="Stanke M."/>
            <person name="Brautigam A."/>
            <person name="Baker B.J."/>
            <person name="Banfield J.F."/>
            <person name="Garavito R.M."/>
            <person name="Carr K."/>
            <person name="Wilkerson C."/>
            <person name="Rensing S.A."/>
            <person name="Gagneul D."/>
            <person name="Dickenson N.E."/>
            <person name="Oesterhelt C."/>
            <person name="Lercher M.J."/>
            <person name="Weber A.P."/>
        </authorList>
    </citation>
    <scope>NUCLEOTIDE SEQUENCE [LARGE SCALE GENOMIC DNA]</scope>
    <source>
        <strain evidence="2">074W</strain>
    </source>
</reference>
<evidence type="ECO:0000313" key="1">
    <source>
        <dbReference type="EMBL" id="EME32033.1"/>
    </source>
</evidence>
<dbReference type="GeneID" id="17090636"/>
<accession>M2Y7J8</accession>
<sequence>MNSTLERDLKEYQRLQSIKYYKQKLEKPRPVTQFILGRANQPDVLHKGLEPYITLATQRWLQHRNQILTGNQPQARHYNSSKLLSERNKLGRVGLEEQITVTATNNWLCQLPLTITQTVLQSGPLYREMASTKYDNYLQALESTSNQLKKRFRSEYCRNVVHTQIPIGNDSSPQVLQTIPQEYVELATWRYQQSVKRHSLVSSENKETNQHSKLFTYSGGRLGGGHVPLFLGGDYFNMDTIEDYRHSAAYYYWLRTNIPSLTNQSVTCGNISPEEEQLSIYAEYSKKPDSLYRNEAHKRYELYLQSKRPKLKREESNSLYSNISNDNLFLSQPAVLFQRSNPAVPYHIHYESVDRLPLFHSKVMNRFF</sequence>
<dbReference type="KEGG" id="gsl:Gasu_07790"/>
<dbReference type="Gramene" id="EME32033">
    <property type="protein sequence ID" value="EME32033"/>
    <property type="gene ID" value="Gasu_07790"/>
</dbReference>
<dbReference type="AlphaFoldDB" id="M2Y7J8"/>
<evidence type="ECO:0000313" key="2">
    <source>
        <dbReference type="Proteomes" id="UP000030680"/>
    </source>
</evidence>